<feature type="transmembrane region" description="Helical" evidence="5">
    <location>
        <begin position="110"/>
        <end position="130"/>
    </location>
</feature>
<evidence type="ECO:0000256" key="5">
    <source>
        <dbReference type="SAM" id="Phobius"/>
    </source>
</evidence>
<feature type="transmembrane region" description="Helical" evidence="5">
    <location>
        <begin position="21"/>
        <end position="38"/>
    </location>
</feature>
<comment type="subcellular location">
    <subcellularLocation>
        <location evidence="1">Membrane</location>
        <topology evidence="1">Multi-pass membrane protein</topology>
    </subcellularLocation>
</comment>
<dbReference type="GO" id="GO:0016874">
    <property type="term" value="F:ligase activity"/>
    <property type="evidence" value="ECO:0007669"/>
    <property type="project" value="UniProtKB-KW"/>
</dbReference>
<evidence type="ECO:0000256" key="2">
    <source>
        <dbReference type="ARBA" id="ARBA00022692"/>
    </source>
</evidence>
<comment type="caution">
    <text evidence="7">The sequence shown here is derived from an EMBL/GenBank/DDBJ whole genome shotgun (WGS) entry which is preliminary data.</text>
</comment>
<dbReference type="Pfam" id="PF04932">
    <property type="entry name" value="Wzy_C"/>
    <property type="match status" value="1"/>
</dbReference>
<reference evidence="7 8" key="1">
    <citation type="submission" date="2023-08" db="EMBL/GenBank/DDBJ databases">
        <title>Oxalobacteraceae gen .nov., isolated from river sludge outside the plant.</title>
        <authorList>
            <person name="Zhao S.Y."/>
        </authorList>
    </citation>
    <scope>NUCLEOTIDE SEQUENCE [LARGE SCALE GENOMIC DNA]</scope>
    <source>
        <strain evidence="7 8">R-40</strain>
    </source>
</reference>
<organism evidence="7 8">
    <name type="scientific">Keguizhuia sedimenti</name>
    <dbReference type="NCBI Taxonomy" id="3064264"/>
    <lineage>
        <taxon>Bacteria</taxon>
        <taxon>Pseudomonadati</taxon>
        <taxon>Pseudomonadota</taxon>
        <taxon>Betaproteobacteria</taxon>
        <taxon>Burkholderiales</taxon>
        <taxon>Oxalobacteraceae</taxon>
        <taxon>Keguizhuia</taxon>
    </lineage>
</organism>
<feature type="transmembrane region" description="Helical" evidence="5">
    <location>
        <begin position="360"/>
        <end position="378"/>
    </location>
</feature>
<evidence type="ECO:0000259" key="6">
    <source>
        <dbReference type="Pfam" id="PF04932"/>
    </source>
</evidence>
<keyword evidence="4 5" id="KW-0472">Membrane</keyword>
<keyword evidence="2 5" id="KW-0812">Transmembrane</keyword>
<feature type="transmembrane region" description="Helical" evidence="5">
    <location>
        <begin position="325"/>
        <end position="348"/>
    </location>
</feature>
<feature type="transmembrane region" description="Helical" evidence="5">
    <location>
        <begin position="50"/>
        <end position="70"/>
    </location>
</feature>
<keyword evidence="7" id="KW-0436">Ligase</keyword>
<dbReference type="InterPro" id="IPR051533">
    <property type="entry name" value="WaaL-like"/>
</dbReference>
<feature type="transmembrane region" description="Helical" evidence="5">
    <location>
        <begin position="243"/>
        <end position="261"/>
    </location>
</feature>
<evidence type="ECO:0000313" key="7">
    <source>
        <dbReference type="EMBL" id="MDQ9169721.1"/>
    </source>
</evidence>
<dbReference type="EMBL" id="JAUYVH010000002">
    <property type="protein sequence ID" value="MDQ9169721.1"/>
    <property type="molecule type" value="Genomic_DNA"/>
</dbReference>
<dbReference type="PANTHER" id="PTHR37422">
    <property type="entry name" value="TEICHURONIC ACID BIOSYNTHESIS PROTEIN TUAE"/>
    <property type="match status" value="1"/>
</dbReference>
<dbReference type="Proteomes" id="UP001225596">
    <property type="component" value="Unassembled WGS sequence"/>
</dbReference>
<keyword evidence="3 5" id="KW-1133">Transmembrane helix</keyword>
<name>A0ABU1BL52_9BURK</name>
<evidence type="ECO:0000256" key="1">
    <source>
        <dbReference type="ARBA" id="ARBA00004141"/>
    </source>
</evidence>
<dbReference type="RefSeq" id="WP_338435655.1">
    <property type="nucleotide sequence ID" value="NZ_JAUYVH010000002.1"/>
</dbReference>
<gene>
    <name evidence="7" type="ORF">Q8A64_04770</name>
</gene>
<protein>
    <submittedName>
        <fullName evidence="7">O-antigen ligase family protein</fullName>
    </submittedName>
</protein>
<feature type="domain" description="O-antigen ligase-related" evidence="6">
    <location>
        <begin position="194"/>
        <end position="338"/>
    </location>
</feature>
<keyword evidence="8" id="KW-1185">Reference proteome</keyword>
<evidence type="ECO:0000256" key="3">
    <source>
        <dbReference type="ARBA" id="ARBA00022989"/>
    </source>
</evidence>
<feature type="transmembrane region" description="Helical" evidence="5">
    <location>
        <begin position="142"/>
        <end position="161"/>
    </location>
</feature>
<dbReference type="PANTHER" id="PTHR37422:SF23">
    <property type="entry name" value="TEICHURONIC ACID BIOSYNTHESIS PROTEIN TUAE"/>
    <property type="match status" value="1"/>
</dbReference>
<feature type="transmembrane region" description="Helical" evidence="5">
    <location>
        <begin position="82"/>
        <end position="104"/>
    </location>
</feature>
<feature type="transmembrane region" description="Helical" evidence="5">
    <location>
        <begin position="211"/>
        <end position="231"/>
    </location>
</feature>
<evidence type="ECO:0000256" key="4">
    <source>
        <dbReference type="ARBA" id="ARBA00023136"/>
    </source>
</evidence>
<sequence length="418" mass="46556">MDTTAFPAMHRRTSGLVMTDYGFLFALGLALVVAVDPLEMNLERIIYIKHLPMAFMLGSLILTVMGGQIFRWREKRPSSLPALTPLLLLAVFIIAGGFYARLFLDIRNSFLVAGLYMLVAPMAAAILLRCPDPVKLQVLRTYFLMLAAAGAVVFTGLALNYGVRQVYHELEYLFPPLAVLCAFLIKRPWLRYAGIALSLLTAALFKKNTGYIVGLLAASYLIAFYFWPHWSRQSSVLRYAKKHWLLVGCIAFSLLAAFLILNRDSYLPSGNPSYRLVTYEQAWLRFRASPVIGSAFTSAASEKFTAFDTGVSDNVLPSHSDVLDIFANGGVLGVALWLGALLKIAWMTFQEIRNNGRHPLLPYAHALVCMSLAGILTYTFNPIFLQPAKALLLWTNLGLLVAIVLSMRKDRAARHRKI</sequence>
<proteinExistence type="predicted"/>
<dbReference type="InterPro" id="IPR007016">
    <property type="entry name" value="O-antigen_ligase-rel_domated"/>
</dbReference>
<accession>A0ABU1BL52</accession>
<feature type="transmembrane region" description="Helical" evidence="5">
    <location>
        <begin position="390"/>
        <end position="407"/>
    </location>
</feature>
<evidence type="ECO:0000313" key="8">
    <source>
        <dbReference type="Proteomes" id="UP001225596"/>
    </source>
</evidence>